<reference evidence="1 2" key="1">
    <citation type="submission" date="2016-11" db="EMBL/GenBank/DDBJ databases">
        <authorList>
            <person name="Jaros S."/>
            <person name="Januszkiewicz K."/>
            <person name="Wedrychowicz H."/>
        </authorList>
    </citation>
    <scope>NUCLEOTIDE SEQUENCE [LARGE SCALE GENOMIC DNA]</scope>
    <source>
        <strain evidence="1 2">DSM 21758</strain>
    </source>
</reference>
<protein>
    <submittedName>
        <fullName evidence="1">Uncharacterized protein</fullName>
    </submittedName>
</protein>
<dbReference type="Proteomes" id="UP000184310">
    <property type="component" value="Unassembled WGS sequence"/>
</dbReference>
<dbReference type="RefSeq" id="WP_072985657.1">
    <property type="nucleotide sequence ID" value="NZ_FQZB01000005.1"/>
</dbReference>
<accession>A0A1M6FC72</accession>
<organism evidence="1 2">
    <name type="scientific">Clostridium cavendishii DSM 21758</name>
    <dbReference type="NCBI Taxonomy" id="1121302"/>
    <lineage>
        <taxon>Bacteria</taxon>
        <taxon>Bacillati</taxon>
        <taxon>Bacillota</taxon>
        <taxon>Clostridia</taxon>
        <taxon>Eubacteriales</taxon>
        <taxon>Clostridiaceae</taxon>
        <taxon>Clostridium</taxon>
    </lineage>
</organism>
<dbReference type="OrthoDB" id="1900320at2"/>
<sequence>MVKKFFVLLGIGILIVFGVKAFSYFRGNAIDDGRNKGKTIVVANKDGVLTDIGQKVMKVYMDPFINRTGRDGQNVKNFKVKKEEILKFNKDELAVKVDFSLNPENGGVHRTWGETKNGELQGSWILRIKFLGKYNCQIIDKERAGSDIDKSKIIRDLKRKERYITEKDKNYYLEDNNTKITYDGGKTWVNVPIDRNALFERKELISRSELQKGSYIITPENTSFVYGGNDKIPLSILISRDKGVNWSKQIVTKRVTGNKQLFLGFTSSKDGYIVSTGKGLTGSEHTFIYTTNDGGVTWTNCDEFKINKNHIEIIGSAFSTDKIGFLCYKSEDKYPNIQYTVDKAETWQNLKLQVPSEYEGKLTEAMSPIFEGSKGTLVVKQNKDGGLGANKAGKFISEDYGLTWKFDSIITVQ</sequence>
<dbReference type="SUPFAM" id="SSF110296">
    <property type="entry name" value="Oligoxyloglucan reducing end-specific cellobiohydrolase"/>
    <property type="match status" value="1"/>
</dbReference>
<dbReference type="Gene3D" id="2.130.10.10">
    <property type="entry name" value="YVTN repeat-like/Quinoprotein amine dehydrogenase"/>
    <property type="match status" value="1"/>
</dbReference>
<dbReference type="STRING" id="1121302.SAMN02745163_01094"/>
<evidence type="ECO:0000313" key="2">
    <source>
        <dbReference type="Proteomes" id="UP000184310"/>
    </source>
</evidence>
<name>A0A1M6FC72_9CLOT</name>
<dbReference type="EMBL" id="FQZB01000005">
    <property type="protein sequence ID" value="SHI95253.1"/>
    <property type="molecule type" value="Genomic_DNA"/>
</dbReference>
<dbReference type="AlphaFoldDB" id="A0A1M6FC72"/>
<dbReference type="InterPro" id="IPR015943">
    <property type="entry name" value="WD40/YVTN_repeat-like_dom_sf"/>
</dbReference>
<dbReference type="CDD" id="cd15482">
    <property type="entry name" value="Sialidase_non-viral"/>
    <property type="match status" value="1"/>
</dbReference>
<keyword evidence="2" id="KW-1185">Reference proteome</keyword>
<proteinExistence type="predicted"/>
<gene>
    <name evidence="1" type="ORF">SAMN02745163_01094</name>
</gene>
<evidence type="ECO:0000313" key="1">
    <source>
        <dbReference type="EMBL" id="SHI95253.1"/>
    </source>
</evidence>